<comment type="caution">
    <text evidence="13">The sequence shown here is derived from an EMBL/GenBank/DDBJ whole genome shotgun (WGS) entry which is preliminary data.</text>
</comment>
<dbReference type="InterPro" id="IPR006103">
    <property type="entry name" value="Glyco_hydro_2_cat"/>
</dbReference>
<feature type="chain" id="PRO_5017186229" description="beta-galactosidase" evidence="9">
    <location>
        <begin position="23"/>
        <end position="977"/>
    </location>
</feature>
<dbReference type="InterPro" id="IPR011013">
    <property type="entry name" value="Gal_mutarotase_sf_dom"/>
</dbReference>
<protein>
    <recommendedName>
        <fullName evidence="5">beta-galactosidase</fullName>
        <ecNumber evidence="5">3.2.1.23</ecNumber>
    </recommendedName>
</protein>
<dbReference type="Pfam" id="PF02837">
    <property type="entry name" value="Glyco_hydro_2_N"/>
    <property type="match status" value="1"/>
</dbReference>
<evidence type="ECO:0000313" key="14">
    <source>
        <dbReference type="Proteomes" id="UP000265926"/>
    </source>
</evidence>
<comment type="catalytic activity">
    <reaction evidence="1">
        <text>Hydrolysis of terminal non-reducing beta-D-galactose residues in beta-D-galactosides.</text>
        <dbReference type="EC" id="3.2.1.23"/>
    </reaction>
</comment>
<keyword evidence="14" id="KW-1185">Reference proteome</keyword>
<name>A0A399SS48_9BACT</name>
<comment type="subunit">
    <text evidence="4">Monomer.</text>
</comment>
<evidence type="ECO:0000256" key="8">
    <source>
        <dbReference type="ARBA" id="ARBA00023295"/>
    </source>
</evidence>
<dbReference type="SUPFAM" id="SSF51445">
    <property type="entry name" value="(Trans)glycosidases"/>
    <property type="match status" value="1"/>
</dbReference>
<accession>A0A399SS48</accession>
<dbReference type="GO" id="GO:0030246">
    <property type="term" value="F:carbohydrate binding"/>
    <property type="evidence" value="ECO:0007669"/>
    <property type="project" value="InterPro"/>
</dbReference>
<dbReference type="GO" id="GO:0004565">
    <property type="term" value="F:beta-galactosidase activity"/>
    <property type="evidence" value="ECO:0007669"/>
    <property type="project" value="UniProtKB-EC"/>
</dbReference>
<dbReference type="InterPro" id="IPR050347">
    <property type="entry name" value="Bact_Beta-galactosidase"/>
</dbReference>
<dbReference type="InterPro" id="IPR006101">
    <property type="entry name" value="Glyco_hydro_2"/>
</dbReference>
<dbReference type="SUPFAM" id="SSF49785">
    <property type="entry name" value="Galactose-binding domain-like"/>
    <property type="match status" value="1"/>
</dbReference>
<organism evidence="13 14">
    <name type="scientific">Maribellus luteus</name>
    <dbReference type="NCBI Taxonomy" id="2305463"/>
    <lineage>
        <taxon>Bacteria</taxon>
        <taxon>Pseudomonadati</taxon>
        <taxon>Bacteroidota</taxon>
        <taxon>Bacteroidia</taxon>
        <taxon>Marinilabiliales</taxon>
        <taxon>Prolixibacteraceae</taxon>
        <taxon>Maribellus</taxon>
    </lineage>
</organism>
<gene>
    <name evidence="13" type="ORF">D1614_21700</name>
</gene>
<dbReference type="RefSeq" id="WP_119440101.1">
    <property type="nucleotide sequence ID" value="NZ_QWGR01000020.1"/>
</dbReference>
<dbReference type="Gene3D" id="2.60.120.260">
    <property type="entry name" value="Galactose-binding domain-like"/>
    <property type="match status" value="1"/>
</dbReference>
<comment type="similarity">
    <text evidence="3">Belongs to the glycosyl hydrolase 2 family.</text>
</comment>
<dbReference type="PANTHER" id="PTHR46323:SF2">
    <property type="entry name" value="BETA-GALACTOSIDASE"/>
    <property type="match status" value="1"/>
</dbReference>
<dbReference type="Gene3D" id="3.20.20.80">
    <property type="entry name" value="Glycosidases"/>
    <property type="match status" value="1"/>
</dbReference>
<evidence type="ECO:0000256" key="1">
    <source>
        <dbReference type="ARBA" id="ARBA00001412"/>
    </source>
</evidence>
<dbReference type="SUPFAM" id="SSF49303">
    <property type="entry name" value="beta-Galactosidase/glucuronidase domain"/>
    <property type="match status" value="1"/>
</dbReference>
<keyword evidence="7" id="KW-0106">Calcium</keyword>
<dbReference type="InterPro" id="IPR014718">
    <property type="entry name" value="GH-type_carb-bd"/>
</dbReference>
<dbReference type="GO" id="GO:0005990">
    <property type="term" value="P:lactose catabolic process"/>
    <property type="evidence" value="ECO:0007669"/>
    <property type="project" value="TreeGrafter"/>
</dbReference>
<evidence type="ECO:0000313" key="13">
    <source>
        <dbReference type="EMBL" id="RIJ45754.1"/>
    </source>
</evidence>
<evidence type="ECO:0000256" key="6">
    <source>
        <dbReference type="ARBA" id="ARBA00022801"/>
    </source>
</evidence>
<dbReference type="InterPro" id="IPR006102">
    <property type="entry name" value="Ig-like_GH2"/>
</dbReference>
<keyword evidence="8" id="KW-0326">Glycosidase</keyword>
<feature type="domain" description="Glycoside hydrolase family 2 catalytic" evidence="11">
    <location>
        <begin position="300"/>
        <end position="464"/>
    </location>
</feature>
<dbReference type="InterPro" id="IPR013783">
    <property type="entry name" value="Ig-like_fold"/>
</dbReference>
<dbReference type="PRINTS" id="PR00132">
    <property type="entry name" value="GLHYDRLASE2"/>
</dbReference>
<evidence type="ECO:0000256" key="4">
    <source>
        <dbReference type="ARBA" id="ARBA00011245"/>
    </source>
</evidence>
<proteinExistence type="inferred from homology"/>
<evidence type="ECO:0000256" key="2">
    <source>
        <dbReference type="ARBA" id="ARBA00001913"/>
    </source>
</evidence>
<dbReference type="Proteomes" id="UP000265926">
    <property type="component" value="Unassembled WGS sequence"/>
</dbReference>
<dbReference type="InterPro" id="IPR036156">
    <property type="entry name" value="Beta-gal/glucu_dom_sf"/>
</dbReference>
<dbReference type="Pfam" id="PF00703">
    <property type="entry name" value="Glyco_hydro_2"/>
    <property type="match status" value="1"/>
</dbReference>
<dbReference type="InterPro" id="IPR017853">
    <property type="entry name" value="GH"/>
</dbReference>
<dbReference type="Pfam" id="PF02836">
    <property type="entry name" value="Glyco_hydro_2_C"/>
    <property type="match status" value="1"/>
</dbReference>
<dbReference type="OrthoDB" id="9801077at2"/>
<dbReference type="PANTHER" id="PTHR46323">
    <property type="entry name" value="BETA-GALACTOSIDASE"/>
    <property type="match status" value="1"/>
</dbReference>
<evidence type="ECO:0000256" key="5">
    <source>
        <dbReference type="ARBA" id="ARBA00012756"/>
    </source>
</evidence>
<dbReference type="GO" id="GO:0009341">
    <property type="term" value="C:beta-galactosidase complex"/>
    <property type="evidence" value="ECO:0007669"/>
    <property type="project" value="InterPro"/>
</dbReference>
<keyword evidence="6 13" id="KW-0378">Hydrolase</keyword>
<evidence type="ECO:0000256" key="3">
    <source>
        <dbReference type="ARBA" id="ARBA00007401"/>
    </source>
</evidence>
<dbReference type="EMBL" id="QWGR01000020">
    <property type="protein sequence ID" value="RIJ45754.1"/>
    <property type="molecule type" value="Genomic_DNA"/>
</dbReference>
<dbReference type="EC" id="3.2.1.23" evidence="5"/>
<evidence type="ECO:0000259" key="10">
    <source>
        <dbReference type="Pfam" id="PF00703"/>
    </source>
</evidence>
<keyword evidence="9" id="KW-0732">Signal</keyword>
<dbReference type="InterPro" id="IPR023232">
    <property type="entry name" value="Glyco_hydro_2_AS"/>
</dbReference>
<dbReference type="PROSITE" id="PS00608">
    <property type="entry name" value="GLYCOSYL_HYDROL_F2_2"/>
    <property type="match status" value="1"/>
</dbReference>
<feature type="domain" description="Glycoside hydrolase family 2 immunoglobulin-like beta-sandwich" evidence="10">
    <location>
        <begin position="188"/>
        <end position="298"/>
    </location>
</feature>
<dbReference type="InterPro" id="IPR008979">
    <property type="entry name" value="Galactose-bd-like_sf"/>
</dbReference>
<reference evidence="13 14" key="1">
    <citation type="submission" date="2018-08" db="EMBL/GenBank/DDBJ databases">
        <title>Pallidiluteibacterium maritimus gen. nov., sp. nov., isolated from coastal sediment.</title>
        <authorList>
            <person name="Zhou L.Y."/>
        </authorList>
    </citation>
    <scope>NUCLEOTIDE SEQUENCE [LARGE SCALE GENOMIC DNA]</scope>
    <source>
        <strain evidence="13 14">XSD2</strain>
    </source>
</reference>
<evidence type="ECO:0000256" key="9">
    <source>
        <dbReference type="SAM" id="SignalP"/>
    </source>
</evidence>
<dbReference type="SUPFAM" id="SSF74650">
    <property type="entry name" value="Galactose mutarotase-like"/>
    <property type="match status" value="1"/>
</dbReference>
<dbReference type="Gene3D" id="2.60.40.10">
    <property type="entry name" value="Immunoglobulins"/>
    <property type="match status" value="1"/>
</dbReference>
<evidence type="ECO:0000256" key="7">
    <source>
        <dbReference type="ARBA" id="ARBA00022837"/>
    </source>
</evidence>
<evidence type="ECO:0000259" key="11">
    <source>
        <dbReference type="Pfam" id="PF02836"/>
    </source>
</evidence>
<dbReference type="Gene3D" id="2.70.98.10">
    <property type="match status" value="1"/>
</dbReference>
<sequence length="977" mass="109616">MKYYKYLSLATLLLLAVNIAYSQYVEVPDDADQINNKIDLNGSWYFNPALKNVDATSVKTAKNWSEIQVPGEWLMQGFKVEAGKQAGYFREFKVPADWKDYAVYLRCDAVFSKVEVAINGKHTGSHTGPMVAFEKDVTDLINAGKTNRIAMGIVAETLADTLMSGTQYAAHQLGGILRKIYLVAVPKVHLRDLWIKTEFDAEYNNARLLVSGELVNKSKLASASVSAQLIDPDGNTVTLDNSQNNYNINEKSSSQIELIFPVGSPAKWDAEHPNLYQLKLIVSSDAGSEQIVKNVGFRQIEVIGNQLFVNGCPVKLKGVNRHEVHPLRGRSLTDELWKQDAKLFKAGNVNYIRTSHYPPSEEFIEWCDKIGLYVELENPIAWIGHGANSHWQTHDPHAPALYAYLESISKSNIEFFRNHPSIIIWSMANESAWGPNWAKLADFFAKKDPTRPATFHDQAYGGFNNYGSTKMPVANIHYPGPAGPGVAENFERPLLFGEYAHLNTYNRSEIVTDPGVRDSWGRGFKNMFEDMYKSRGCLGGAIWSGIDDVFFLPDGRSVGYGEWGPIDGWRREKPEYFHMKKSYSPVKIHNRVVAVPSVGKGIELQVENRFDFTNLSECAITWKLDAESGMLNMNLAPHNFGILTVQPKTKELNGKLLEVKFVSPQGVEVETCVIEIGDVKRDDIPFAELNGDKLDAIEQGEMLMIKGNGFSWAFNLNTGKLDNAQVGEKYVLKGGAELMLLSLKTGECLTEHSLQIPFHNETCSNWNMKKATWSMKNDTVEVVVAGSYTEAEGELVYRFSKDAALDISYQMTANSDINPRQWGLVFSAAENMNRLEWYRKGLWSYYPENHIGRTHGKTVSFGDKAFRVDSFGKAPSDDWCYDANELGTNDFRATRENIYWASLSDNQNKGLVVVSDGSQAFRAFMEVGKVNFLVAGFSTGGGDMFFSSHLQKFRRPLKDGDKFGDEVKIKLVNDRNK</sequence>
<evidence type="ECO:0000259" key="12">
    <source>
        <dbReference type="Pfam" id="PF02837"/>
    </source>
</evidence>
<dbReference type="AlphaFoldDB" id="A0A399SS48"/>
<feature type="signal peptide" evidence="9">
    <location>
        <begin position="1"/>
        <end position="22"/>
    </location>
</feature>
<comment type="cofactor">
    <cofactor evidence="2">
        <name>Ca(2+)</name>
        <dbReference type="ChEBI" id="CHEBI:29108"/>
    </cofactor>
</comment>
<feature type="domain" description="Glycosyl hydrolases family 2 sugar binding" evidence="12">
    <location>
        <begin position="84"/>
        <end position="186"/>
    </location>
</feature>
<dbReference type="InterPro" id="IPR006104">
    <property type="entry name" value="Glyco_hydro_2_N"/>
</dbReference>